<evidence type="ECO:0000256" key="10">
    <source>
        <dbReference type="SAM" id="MobiDB-lite"/>
    </source>
</evidence>
<keyword evidence="5" id="KW-0106">Calcium</keyword>
<dbReference type="PANTHER" id="PTHR14139:SF2">
    <property type="entry name" value="CALSYNTENIN-1"/>
    <property type="match status" value="1"/>
</dbReference>
<feature type="domain" description="Calsyntenin C-terminal" evidence="11">
    <location>
        <begin position="127"/>
        <end position="174"/>
    </location>
</feature>
<gene>
    <name evidence="12" type="ORF">QR98_0102200</name>
</gene>
<accession>A0A132AL37</accession>
<dbReference type="GO" id="GO:0009986">
    <property type="term" value="C:cell surface"/>
    <property type="evidence" value="ECO:0007669"/>
    <property type="project" value="TreeGrafter"/>
</dbReference>
<evidence type="ECO:0000256" key="8">
    <source>
        <dbReference type="ARBA" id="ARBA00023136"/>
    </source>
</evidence>
<dbReference type="EMBL" id="JXLN01017649">
    <property type="protein sequence ID" value="KPM11647.1"/>
    <property type="molecule type" value="Genomic_DNA"/>
</dbReference>
<dbReference type="Proteomes" id="UP000616769">
    <property type="component" value="Unassembled WGS sequence"/>
</dbReference>
<dbReference type="PANTHER" id="PTHR14139">
    <property type="entry name" value="CALSYNTENIN"/>
    <property type="match status" value="1"/>
</dbReference>
<feature type="compositionally biased region" description="Acidic residues" evidence="10">
    <location>
        <begin position="185"/>
        <end position="194"/>
    </location>
</feature>
<dbReference type="Pfam" id="PF19699">
    <property type="entry name" value="CLSTN_C"/>
    <property type="match status" value="1"/>
</dbReference>
<keyword evidence="7" id="KW-1133">Transmembrane helix</keyword>
<keyword evidence="6" id="KW-0130">Cell adhesion</keyword>
<keyword evidence="3" id="KW-0732">Signal</keyword>
<dbReference type="GO" id="GO:0007155">
    <property type="term" value="P:cell adhesion"/>
    <property type="evidence" value="ECO:0007669"/>
    <property type="project" value="UniProtKB-KW"/>
</dbReference>
<evidence type="ECO:0000256" key="5">
    <source>
        <dbReference type="ARBA" id="ARBA00022837"/>
    </source>
</evidence>
<keyword evidence="2" id="KW-0812">Transmembrane</keyword>
<comment type="caution">
    <text evidence="12">The sequence shown here is derived from an EMBL/GenBank/DDBJ whole genome shotgun (WGS) entry which is preliminary data.</text>
</comment>
<dbReference type="GO" id="GO:0051965">
    <property type="term" value="P:positive regulation of synapse assembly"/>
    <property type="evidence" value="ECO:0007669"/>
    <property type="project" value="TreeGrafter"/>
</dbReference>
<evidence type="ECO:0000256" key="7">
    <source>
        <dbReference type="ARBA" id="ARBA00022989"/>
    </source>
</evidence>
<keyword evidence="9" id="KW-0325">Glycoprotein</keyword>
<evidence type="ECO:0000256" key="6">
    <source>
        <dbReference type="ARBA" id="ARBA00022889"/>
    </source>
</evidence>
<dbReference type="VEuPathDB" id="VectorBase:SSCA005852"/>
<comment type="subcellular location">
    <subcellularLocation>
        <location evidence="1">Membrane</location>
        <topology evidence="1">Single-pass type I membrane protein</topology>
    </subcellularLocation>
</comment>
<keyword evidence="8" id="KW-0472">Membrane</keyword>
<dbReference type="OrthoDB" id="10012272at2759"/>
<dbReference type="GO" id="GO:0045211">
    <property type="term" value="C:postsynaptic membrane"/>
    <property type="evidence" value="ECO:0007669"/>
    <property type="project" value="TreeGrafter"/>
</dbReference>
<evidence type="ECO:0000256" key="3">
    <source>
        <dbReference type="ARBA" id="ARBA00022729"/>
    </source>
</evidence>
<proteinExistence type="predicted"/>
<dbReference type="GO" id="GO:0050806">
    <property type="term" value="P:positive regulation of synaptic transmission"/>
    <property type="evidence" value="ECO:0007669"/>
    <property type="project" value="TreeGrafter"/>
</dbReference>
<feature type="region of interest" description="Disordered" evidence="10">
    <location>
        <begin position="175"/>
        <end position="226"/>
    </location>
</feature>
<protein>
    <submittedName>
        <fullName evidence="12">Calsyntenin-like protein</fullName>
    </submittedName>
</protein>
<evidence type="ECO:0000313" key="12">
    <source>
        <dbReference type="EMBL" id="KPM11647.1"/>
    </source>
</evidence>
<evidence type="ECO:0000259" key="11">
    <source>
        <dbReference type="Pfam" id="PF19699"/>
    </source>
</evidence>
<organism evidence="12 13">
    <name type="scientific">Sarcoptes scabiei</name>
    <name type="common">Itch mite</name>
    <name type="synonym">Acarus scabiei</name>
    <dbReference type="NCBI Taxonomy" id="52283"/>
    <lineage>
        <taxon>Eukaryota</taxon>
        <taxon>Metazoa</taxon>
        <taxon>Ecdysozoa</taxon>
        <taxon>Arthropoda</taxon>
        <taxon>Chelicerata</taxon>
        <taxon>Arachnida</taxon>
        <taxon>Acari</taxon>
        <taxon>Acariformes</taxon>
        <taxon>Sarcoptiformes</taxon>
        <taxon>Astigmata</taxon>
        <taxon>Psoroptidia</taxon>
        <taxon>Sarcoptoidea</taxon>
        <taxon>Sarcoptidae</taxon>
        <taxon>Sarcoptinae</taxon>
        <taxon>Sarcoptes</taxon>
    </lineage>
</organism>
<reference evidence="12 13" key="1">
    <citation type="journal article" date="2015" name="Parasit. Vectors">
        <title>Draft genome of the scabies mite.</title>
        <authorList>
            <person name="Rider S.D.Jr."/>
            <person name="Morgan M.S."/>
            <person name="Arlian L.G."/>
        </authorList>
    </citation>
    <scope>NUCLEOTIDE SEQUENCE [LARGE SCALE GENOMIC DNA]</scope>
    <source>
        <strain evidence="12">Arlian Lab</strain>
    </source>
</reference>
<evidence type="ECO:0000256" key="4">
    <source>
        <dbReference type="ARBA" id="ARBA00022737"/>
    </source>
</evidence>
<name>A0A132AL37_SARSC</name>
<dbReference type="InterPro" id="IPR045588">
    <property type="entry name" value="CLSTN_C"/>
</dbReference>
<evidence type="ECO:0000256" key="1">
    <source>
        <dbReference type="ARBA" id="ARBA00004479"/>
    </source>
</evidence>
<keyword evidence="4" id="KW-0677">Repeat</keyword>
<evidence type="ECO:0000256" key="9">
    <source>
        <dbReference type="ARBA" id="ARBA00023180"/>
    </source>
</evidence>
<dbReference type="AlphaFoldDB" id="A0A132AL37"/>
<sequence>MRQLIYFNRKPAYYLNRAFKLTCSELNGRFTSNDYIQTLTVIHPKIEPLEQQHQIKNSILQQNKQQQNEQQTINIQQQQQQKPFVAHARRSEHQIELKEPFLKSASGLFENGISVDPNDSFVRATPRFLVFMIVLGVIRIRSAHHRNNDSATDDQEMAWDDNSLNITVNPLDQIEQDQEHQHLNEDEDDSDSSDDASSYHEDGESSEEEVDKTKSRQELEWDDANF</sequence>
<evidence type="ECO:0000256" key="2">
    <source>
        <dbReference type="ARBA" id="ARBA00022692"/>
    </source>
</evidence>
<evidence type="ECO:0000313" key="13">
    <source>
        <dbReference type="Proteomes" id="UP000616769"/>
    </source>
</evidence>